<dbReference type="RefSeq" id="WP_310370386.1">
    <property type="nucleotide sequence ID" value="NZ_JAVDXT010000001.1"/>
</dbReference>
<dbReference type="PROSITE" id="PS51257">
    <property type="entry name" value="PROKAR_LIPOPROTEIN"/>
    <property type="match status" value="1"/>
</dbReference>
<evidence type="ECO:0000313" key="2">
    <source>
        <dbReference type="EMBL" id="MDR7375864.1"/>
    </source>
</evidence>
<accession>A0ABU2C3E6</accession>
<feature type="signal peptide" evidence="1">
    <location>
        <begin position="1"/>
        <end position="20"/>
    </location>
</feature>
<reference evidence="2 3" key="1">
    <citation type="submission" date="2023-07" db="EMBL/GenBank/DDBJ databases">
        <title>Sorghum-associated microbial communities from plants grown in Nebraska, USA.</title>
        <authorList>
            <person name="Schachtman D."/>
        </authorList>
    </citation>
    <scope>NUCLEOTIDE SEQUENCE [LARGE SCALE GENOMIC DNA]</scope>
    <source>
        <strain evidence="2 3">BE313</strain>
    </source>
</reference>
<name>A0ABU2C3E6_9BURK</name>
<evidence type="ECO:0008006" key="4">
    <source>
        <dbReference type="Google" id="ProtNLM"/>
    </source>
</evidence>
<keyword evidence="3" id="KW-1185">Reference proteome</keyword>
<protein>
    <recommendedName>
        <fullName evidence="4">Lipoprotein transmembrane</fullName>
    </recommendedName>
</protein>
<feature type="chain" id="PRO_5046314665" description="Lipoprotein transmembrane" evidence="1">
    <location>
        <begin position="21"/>
        <end position="156"/>
    </location>
</feature>
<gene>
    <name evidence="2" type="ORF">J2X19_000522</name>
</gene>
<dbReference type="EMBL" id="JAVDXT010000001">
    <property type="protein sequence ID" value="MDR7375864.1"/>
    <property type="molecule type" value="Genomic_DNA"/>
</dbReference>
<evidence type="ECO:0000256" key="1">
    <source>
        <dbReference type="SAM" id="SignalP"/>
    </source>
</evidence>
<dbReference type="Proteomes" id="UP001180487">
    <property type="component" value="Unassembled WGS sequence"/>
</dbReference>
<comment type="caution">
    <text evidence="2">The sequence shown here is derived from an EMBL/GenBank/DDBJ whole genome shotgun (WGS) entry which is preliminary data.</text>
</comment>
<organism evidence="2 3">
    <name type="scientific">Rhodoferax ferrireducens</name>
    <dbReference type="NCBI Taxonomy" id="192843"/>
    <lineage>
        <taxon>Bacteria</taxon>
        <taxon>Pseudomonadati</taxon>
        <taxon>Pseudomonadota</taxon>
        <taxon>Betaproteobacteria</taxon>
        <taxon>Burkholderiales</taxon>
        <taxon>Comamonadaceae</taxon>
        <taxon>Rhodoferax</taxon>
    </lineage>
</organism>
<keyword evidence="1" id="KW-0732">Signal</keyword>
<proteinExistence type="predicted"/>
<evidence type="ECO:0000313" key="3">
    <source>
        <dbReference type="Proteomes" id="UP001180487"/>
    </source>
</evidence>
<sequence>MRRFAFAVFSLLLLALAGCAITPGMSRDEVLSSWGRPTAELDRNGIHRLQYSRQPMGQSVVMVDLDANGRVLQSREVLKPSEFAKVDLSGSTTRADILWAFGPPAKVDGVMSWNGDIWSYRWRDTEDMWFWVYFDPAGVVRRVQQGPDIAIRPFPR</sequence>